<sequence>MSTAFRKLSQVDFRKRVARVDSRFARMGPAAYAKDRTPARPLSMALMGFGWIYLVASISNRRDHITASLSQGNLPEHYHQWIFSGLAVMLAASMVLLLLHVVRYFAKSDGKKKNSGGILLGALLAVALFHTPAGVWQGGLGMLDQHSQRIILAAGTSLKDSPVMAINNLPLSD</sequence>
<keyword evidence="1" id="KW-1133">Transmembrane helix</keyword>
<evidence type="ECO:0000256" key="1">
    <source>
        <dbReference type="SAM" id="Phobius"/>
    </source>
</evidence>
<organism evidence="2 3">
    <name type="scientific">Sagittula marina</name>
    <dbReference type="NCBI Taxonomy" id="943940"/>
    <lineage>
        <taxon>Bacteria</taxon>
        <taxon>Pseudomonadati</taxon>
        <taxon>Pseudomonadota</taxon>
        <taxon>Alphaproteobacteria</taxon>
        <taxon>Rhodobacterales</taxon>
        <taxon>Roseobacteraceae</taxon>
        <taxon>Sagittula</taxon>
    </lineage>
</organism>
<keyword evidence="3" id="KW-1185">Reference proteome</keyword>
<proteinExistence type="predicted"/>
<keyword evidence="1" id="KW-0472">Membrane</keyword>
<name>A0A7W6GRR3_9RHOB</name>
<protein>
    <submittedName>
        <fullName evidence="2">Uncharacterized protein</fullName>
    </submittedName>
</protein>
<reference evidence="2 3" key="1">
    <citation type="submission" date="2020-08" db="EMBL/GenBank/DDBJ databases">
        <title>Genomic Encyclopedia of Type Strains, Phase IV (KMG-IV): sequencing the most valuable type-strain genomes for metagenomic binning, comparative biology and taxonomic classification.</title>
        <authorList>
            <person name="Goeker M."/>
        </authorList>
    </citation>
    <scope>NUCLEOTIDE SEQUENCE [LARGE SCALE GENOMIC DNA]</scope>
    <source>
        <strain evidence="2 3">DSM 102235</strain>
    </source>
</reference>
<feature type="transmembrane region" description="Helical" evidence="1">
    <location>
        <begin position="42"/>
        <end position="61"/>
    </location>
</feature>
<feature type="transmembrane region" description="Helical" evidence="1">
    <location>
        <begin position="81"/>
        <end position="106"/>
    </location>
</feature>
<gene>
    <name evidence="2" type="ORF">GGQ68_001519</name>
</gene>
<evidence type="ECO:0000313" key="2">
    <source>
        <dbReference type="EMBL" id="MBB3985190.1"/>
    </source>
</evidence>
<dbReference type="Proteomes" id="UP000541426">
    <property type="component" value="Unassembled WGS sequence"/>
</dbReference>
<dbReference type="AlphaFoldDB" id="A0A7W6GRR3"/>
<evidence type="ECO:0000313" key="3">
    <source>
        <dbReference type="Proteomes" id="UP000541426"/>
    </source>
</evidence>
<dbReference type="RefSeq" id="WP_183964518.1">
    <property type="nucleotide sequence ID" value="NZ_BAABBZ010000059.1"/>
</dbReference>
<feature type="transmembrane region" description="Helical" evidence="1">
    <location>
        <begin position="118"/>
        <end position="136"/>
    </location>
</feature>
<keyword evidence="1" id="KW-0812">Transmembrane</keyword>
<dbReference type="EMBL" id="JACIEJ010000003">
    <property type="protein sequence ID" value="MBB3985190.1"/>
    <property type="molecule type" value="Genomic_DNA"/>
</dbReference>
<comment type="caution">
    <text evidence="2">The sequence shown here is derived from an EMBL/GenBank/DDBJ whole genome shotgun (WGS) entry which is preliminary data.</text>
</comment>
<accession>A0A7W6GRR3</accession>